<dbReference type="PROSITE" id="PS50889">
    <property type="entry name" value="S4"/>
    <property type="match status" value="1"/>
</dbReference>
<reference evidence="4" key="1">
    <citation type="submission" date="2020-05" db="EMBL/GenBank/DDBJ databases">
        <authorList>
            <person name="Chiriac C."/>
            <person name="Salcher M."/>
            <person name="Ghai R."/>
            <person name="Kavagutti S V."/>
        </authorList>
    </citation>
    <scope>NUCLEOTIDE SEQUENCE</scope>
</reference>
<comment type="similarity">
    <text evidence="1">Belongs to the pseudouridine synthase RsuA family.</text>
</comment>
<accession>A0A6J6AH29</accession>
<evidence type="ECO:0000313" key="5">
    <source>
        <dbReference type="EMBL" id="CAB4665474.1"/>
    </source>
</evidence>
<evidence type="ECO:0000256" key="2">
    <source>
        <dbReference type="ARBA" id="ARBA00023235"/>
    </source>
</evidence>
<organism evidence="4">
    <name type="scientific">freshwater metagenome</name>
    <dbReference type="NCBI Taxonomy" id="449393"/>
    <lineage>
        <taxon>unclassified sequences</taxon>
        <taxon>metagenomes</taxon>
        <taxon>ecological metagenomes</taxon>
    </lineage>
</organism>
<proteinExistence type="inferred from homology"/>
<dbReference type="CDD" id="cd00165">
    <property type="entry name" value="S4"/>
    <property type="match status" value="1"/>
</dbReference>
<dbReference type="PROSITE" id="PS01149">
    <property type="entry name" value="PSI_RSU"/>
    <property type="match status" value="1"/>
</dbReference>
<dbReference type="GO" id="GO:0006364">
    <property type="term" value="P:rRNA processing"/>
    <property type="evidence" value="ECO:0007669"/>
    <property type="project" value="UniProtKB-ARBA"/>
</dbReference>
<dbReference type="CDD" id="cd02870">
    <property type="entry name" value="PseudoU_synth_RsuA_like"/>
    <property type="match status" value="1"/>
</dbReference>
<dbReference type="SUPFAM" id="SSF55120">
    <property type="entry name" value="Pseudouridine synthase"/>
    <property type="match status" value="1"/>
</dbReference>
<dbReference type="EMBL" id="CAFBQH010000056">
    <property type="protein sequence ID" value="CAB5050958.1"/>
    <property type="molecule type" value="Genomic_DNA"/>
</dbReference>
<keyword evidence="2" id="KW-0413">Isomerase</keyword>
<dbReference type="SUPFAM" id="SSF55174">
    <property type="entry name" value="Alpha-L RNA-binding motif"/>
    <property type="match status" value="1"/>
</dbReference>
<protein>
    <submittedName>
        <fullName evidence="4">Unannotated protein</fullName>
    </submittedName>
</protein>
<dbReference type="Gene3D" id="3.30.70.580">
    <property type="entry name" value="Pseudouridine synthase I, catalytic domain, N-terminal subdomain"/>
    <property type="match status" value="1"/>
</dbReference>
<dbReference type="EMBL" id="CAETWZ010000095">
    <property type="protein sequence ID" value="CAB4368167.1"/>
    <property type="molecule type" value="Genomic_DNA"/>
</dbReference>
<evidence type="ECO:0000313" key="6">
    <source>
        <dbReference type="EMBL" id="CAB5050958.1"/>
    </source>
</evidence>
<dbReference type="GO" id="GO:0003723">
    <property type="term" value="F:RNA binding"/>
    <property type="evidence" value="ECO:0007669"/>
    <property type="project" value="InterPro"/>
</dbReference>
<dbReference type="InterPro" id="IPR000748">
    <property type="entry name" value="PsdUridine_synth_RsuA/RluB/E/F"/>
</dbReference>
<dbReference type="SMART" id="SM00363">
    <property type="entry name" value="S4"/>
    <property type="match status" value="1"/>
</dbReference>
<dbReference type="PANTHER" id="PTHR47683">
    <property type="entry name" value="PSEUDOURIDINE SYNTHASE FAMILY PROTEIN-RELATED"/>
    <property type="match status" value="1"/>
</dbReference>
<gene>
    <name evidence="5" type="ORF">UFOPK2334_00214</name>
    <name evidence="4" type="ORF">UFOPK4179_00964</name>
    <name evidence="6" type="ORF">UFOPK4293_00986</name>
</gene>
<dbReference type="InterPro" id="IPR018496">
    <property type="entry name" value="PsdUridine_synth_RsuA/RluB_CS"/>
</dbReference>
<dbReference type="GO" id="GO:0009982">
    <property type="term" value="F:pseudouridine synthase activity"/>
    <property type="evidence" value="ECO:0007669"/>
    <property type="project" value="InterPro"/>
</dbReference>
<dbReference type="InterPro" id="IPR020094">
    <property type="entry name" value="TruA/RsuA/RluB/E/F_N"/>
</dbReference>
<dbReference type="Gene3D" id="3.30.70.1560">
    <property type="entry name" value="Alpha-L RNA-binding motif"/>
    <property type="match status" value="1"/>
</dbReference>
<feature type="domain" description="RNA-binding S4" evidence="3">
    <location>
        <begin position="30"/>
        <end position="94"/>
    </location>
</feature>
<sequence>MSSFSPPGGAVPEPPLWEQIAADARLADGERLQKVLARAGFGSRRVCENLIEDGRVDVNGDVAVLGRRVNVDTDIIEVDGAPVGVLPGLVYYLLNKPEGVVTTMADTHGRETVLDYVPSEPRVFSVGRLDIDTTGLLILTNDGQLTQFLTHPSHGVEKEYIAEVECGTNGVPNGALRHLRDGVDLEDGMTAPAEVGQPEPGVLRIVIHEGRNRQVRRMCEEVGHPVIRLVRTRIGPLRDTKLSPGQWRELTIEEVRQLSSAVELDGTDTVWE</sequence>
<dbReference type="FunFam" id="3.10.290.10:FF:000003">
    <property type="entry name" value="Pseudouridine synthase"/>
    <property type="match status" value="1"/>
</dbReference>
<dbReference type="InterPro" id="IPR042092">
    <property type="entry name" value="PsdUridine_s_RsuA/RluB/E/F_cat"/>
</dbReference>
<dbReference type="Pfam" id="PF00849">
    <property type="entry name" value="PseudoU_synth_2"/>
    <property type="match status" value="1"/>
</dbReference>
<dbReference type="Pfam" id="PF01479">
    <property type="entry name" value="S4"/>
    <property type="match status" value="1"/>
</dbReference>
<dbReference type="EMBL" id="CAEZXA010000009">
    <property type="protein sequence ID" value="CAB4665474.1"/>
    <property type="molecule type" value="Genomic_DNA"/>
</dbReference>
<dbReference type="InterPro" id="IPR020103">
    <property type="entry name" value="PsdUridine_synth_cat_dom_sf"/>
</dbReference>
<dbReference type="InterPro" id="IPR002942">
    <property type="entry name" value="S4_RNA-bd"/>
</dbReference>
<dbReference type="InterPro" id="IPR036986">
    <property type="entry name" value="S4_RNA-bd_sf"/>
</dbReference>
<evidence type="ECO:0000313" key="4">
    <source>
        <dbReference type="EMBL" id="CAB4368167.1"/>
    </source>
</evidence>
<evidence type="ECO:0000259" key="3">
    <source>
        <dbReference type="SMART" id="SM00363"/>
    </source>
</evidence>
<dbReference type="NCBIfam" id="TIGR00093">
    <property type="entry name" value="pseudouridine synthase"/>
    <property type="match status" value="1"/>
</dbReference>
<evidence type="ECO:0000256" key="1">
    <source>
        <dbReference type="ARBA" id="ARBA00008348"/>
    </source>
</evidence>
<dbReference type="PANTHER" id="PTHR47683:SF2">
    <property type="entry name" value="RNA-BINDING S4 DOMAIN-CONTAINING PROTEIN"/>
    <property type="match status" value="1"/>
</dbReference>
<name>A0A6J6AH29_9ZZZZ</name>
<dbReference type="AlphaFoldDB" id="A0A6J6AH29"/>
<dbReference type="Gene3D" id="3.10.290.10">
    <property type="entry name" value="RNA-binding S4 domain"/>
    <property type="match status" value="1"/>
</dbReference>
<dbReference type="GO" id="GO:0001522">
    <property type="term" value="P:pseudouridine synthesis"/>
    <property type="evidence" value="ECO:0007669"/>
    <property type="project" value="InterPro"/>
</dbReference>
<dbReference type="InterPro" id="IPR006145">
    <property type="entry name" value="PsdUridine_synth_RsuA/RluA"/>
</dbReference>
<dbReference type="InterPro" id="IPR050343">
    <property type="entry name" value="RsuA_PseudoU_synthase"/>
</dbReference>